<sequence length="873" mass="96445">MGKAEVNLNLIYCHDPKQARDKEILANAEALKEFGLTLTEAQELTGTQSHRTLGLIMAANRILVSHFPFTSPLEQEEQEEWLQQIKSIRSNHRKAQVSMHNGMPVSLLSMELMLLEATFASMPLKDELSKMAQTTVKIVTGVTLSVLKMQLDASLFPALKEGVGHLGRWAGRTYAKRNLFQLMPVRHLDLGGATRSYSRAAETLQKLQGELAQPGVRWEALVSLAMALTNTIVGSATSSVLQLPAEVVLTICGRPEEGLFQLVRFGIEEQDRANTPRAICGLWADALASAVSSDHTGDLQVSHLDAPFLLIEQQVAEATQTLSKWLAAWSKASSEPHKKADKSELEQLRKALVDMLKDIVEFLTKPLKQLCKDICRVVSKLCSPNPDRHRAGGVARRLQKAAAEAFDSHCAQLLDDDNRANDSHSMLEELAVLECVLGTVCDNTTYKERLCSLMAKACNIPSEINRSHLSKNAPPPARTREREEGCLQLICKQVEEMHELLETAQHDAQSQLTSATKGSSINALEKFWSHEDDPQLPMVHAFASHLEGKNGKTSTARKLISILQRCAYRARALRCHFRAELIAEIGEIQASSQQQSELATLVANIKEIALNELRQLIEQAKEHCCDGYEEMVESLGVDDVLSCPLIEDAVKLTKQYIGSVAAQRKSERWRVREVAALCLHRVAIAIRQALSDAAKERAGSSDDAPTSTSVSPEVQAAFIQIQEKIEKEIEFRTYVEPCKRVQHILRSGAQAASLLNARELSRRRSPPLGKEQLFQQELLKSLRQSLSPIQEHLEVIIARLPKDSLKSDDGYASDCIFAFKSLRIEWITFGSRTSLTPNVTPALAPALAAIVIAAAYPQTTSIASYNGVSATPL</sequence>
<evidence type="ECO:0000313" key="1">
    <source>
        <dbReference type="EMBL" id="KAL1495667.1"/>
    </source>
</evidence>
<comment type="caution">
    <text evidence="1">The sequence shown here is derived from an EMBL/GenBank/DDBJ whole genome shotgun (WGS) entry which is preliminary data.</text>
</comment>
<dbReference type="AlphaFoldDB" id="A0AB34IAX6"/>
<dbReference type="Proteomes" id="UP001515480">
    <property type="component" value="Unassembled WGS sequence"/>
</dbReference>
<organism evidence="1 2">
    <name type="scientific">Prymnesium parvum</name>
    <name type="common">Toxic golden alga</name>
    <dbReference type="NCBI Taxonomy" id="97485"/>
    <lineage>
        <taxon>Eukaryota</taxon>
        <taxon>Haptista</taxon>
        <taxon>Haptophyta</taxon>
        <taxon>Prymnesiophyceae</taxon>
        <taxon>Prymnesiales</taxon>
        <taxon>Prymnesiaceae</taxon>
        <taxon>Prymnesium</taxon>
    </lineage>
</organism>
<accession>A0AB34IAX6</accession>
<protein>
    <submittedName>
        <fullName evidence="1">Uncharacterized protein</fullName>
    </submittedName>
</protein>
<reference evidence="1 2" key="1">
    <citation type="journal article" date="2024" name="Science">
        <title>Giant polyketide synthase enzymes in the biosynthesis of giant marine polyether toxins.</title>
        <authorList>
            <person name="Fallon T.R."/>
            <person name="Shende V.V."/>
            <person name="Wierzbicki I.H."/>
            <person name="Pendleton A.L."/>
            <person name="Watervoot N.F."/>
            <person name="Auber R.P."/>
            <person name="Gonzalez D.J."/>
            <person name="Wisecaver J.H."/>
            <person name="Moore B.S."/>
        </authorList>
    </citation>
    <scope>NUCLEOTIDE SEQUENCE [LARGE SCALE GENOMIC DNA]</scope>
    <source>
        <strain evidence="1 2">12B1</strain>
    </source>
</reference>
<proteinExistence type="predicted"/>
<gene>
    <name evidence="1" type="ORF">AB1Y20_016532</name>
</gene>
<name>A0AB34IAX6_PRYPA</name>
<evidence type="ECO:0000313" key="2">
    <source>
        <dbReference type="Proteomes" id="UP001515480"/>
    </source>
</evidence>
<keyword evidence="2" id="KW-1185">Reference proteome</keyword>
<dbReference type="EMBL" id="JBGBPQ010000031">
    <property type="protein sequence ID" value="KAL1495667.1"/>
    <property type="molecule type" value="Genomic_DNA"/>
</dbReference>